<dbReference type="EMBL" id="LT853704">
    <property type="protein sequence ID" value="SMQ56136.1"/>
    <property type="molecule type" value="Genomic_DNA"/>
</dbReference>
<evidence type="ECO:0000313" key="2">
    <source>
        <dbReference type="EMBL" id="SMQ56136.1"/>
    </source>
</evidence>
<organism evidence="2 3">
    <name type="scientific">Zymoseptoria tritici (strain ST99CH_3D7)</name>
    <dbReference type="NCBI Taxonomy" id="1276538"/>
    <lineage>
        <taxon>Eukaryota</taxon>
        <taxon>Fungi</taxon>
        <taxon>Dikarya</taxon>
        <taxon>Ascomycota</taxon>
        <taxon>Pezizomycotina</taxon>
        <taxon>Dothideomycetes</taxon>
        <taxon>Dothideomycetidae</taxon>
        <taxon>Mycosphaerellales</taxon>
        <taxon>Mycosphaerellaceae</taxon>
        <taxon>Zymoseptoria</taxon>
    </lineage>
</organism>
<protein>
    <submittedName>
        <fullName evidence="2">Uncharacterized protein</fullName>
    </submittedName>
</protein>
<feature type="compositionally biased region" description="Polar residues" evidence="1">
    <location>
        <begin position="1"/>
        <end position="17"/>
    </location>
</feature>
<sequence>MVRNSSAVWYPAPSSSSDAHKAKSRASKLLSAALQIAPFWKSVPEHYGHEAVVVGGPLPLYDVFCAT</sequence>
<evidence type="ECO:0000256" key="1">
    <source>
        <dbReference type="SAM" id="MobiDB-lite"/>
    </source>
</evidence>
<dbReference type="AlphaFoldDB" id="A0A1X7S8X7"/>
<dbReference type="Proteomes" id="UP000215127">
    <property type="component" value="Chromosome 13"/>
</dbReference>
<keyword evidence="3" id="KW-1185">Reference proteome</keyword>
<gene>
    <name evidence="2" type="ORF">ZT3D7_G11291</name>
</gene>
<reference evidence="2 3" key="1">
    <citation type="submission" date="2016-06" db="EMBL/GenBank/DDBJ databases">
        <authorList>
            <person name="Kjaerup R.B."/>
            <person name="Dalgaard T.S."/>
            <person name="Juul-Madsen H.R."/>
        </authorList>
    </citation>
    <scope>NUCLEOTIDE SEQUENCE [LARGE SCALE GENOMIC DNA]</scope>
</reference>
<name>A0A1X7S8X7_ZYMT9</name>
<evidence type="ECO:0000313" key="3">
    <source>
        <dbReference type="Proteomes" id="UP000215127"/>
    </source>
</evidence>
<accession>A0A1X7S8X7</accession>
<proteinExistence type="predicted"/>
<feature type="region of interest" description="Disordered" evidence="1">
    <location>
        <begin position="1"/>
        <end position="20"/>
    </location>
</feature>